<dbReference type="EC" id="2.7.1.180" evidence="1 10"/>
<keyword evidence="7 10" id="KW-0460">Magnesium</keyword>
<keyword evidence="13" id="KW-1185">Reference proteome</keyword>
<dbReference type="OrthoDB" id="9778595at2"/>
<proteinExistence type="inferred from homology"/>
<evidence type="ECO:0000256" key="10">
    <source>
        <dbReference type="PIRNR" id="PIRNR006268"/>
    </source>
</evidence>
<keyword evidence="3 10" id="KW-0285">Flavoprotein</keyword>
<evidence type="ECO:0000256" key="1">
    <source>
        <dbReference type="ARBA" id="ARBA00011955"/>
    </source>
</evidence>
<dbReference type="PIRSF" id="PIRSF006268">
    <property type="entry name" value="ApbE"/>
    <property type="match status" value="1"/>
</dbReference>
<evidence type="ECO:0000256" key="6">
    <source>
        <dbReference type="ARBA" id="ARBA00022827"/>
    </source>
</evidence>
<feature type="binding site" evidence="11">
    <location>
        <position position="270"/>
    </location>
    <ligand>
        <name>Mg(2+)</name>
        <dbReference type="ChEBI" id="CHEBI:18420"/>
    </ligand>
</feature>
<comment type="similarity">
    <text evidence="10">Belongs to the ApbE family.</text>
</comment>
<dbReference type="GO" id="GO:0016740">
    <property type="term" value="F:transferase activity"/>
    <property type="evidence" value="ECO:0007669"/>
    <property type="project" value="UniProtKB-UniRule"/>
</dbReference>
<evidence type="ECO:0000256" key="5">
    <source>
        <dbReference type="ARBA" id="ARBA00022723"/>
    </source>
</evidence>
<dbReference type="PANTHER" id="PTHR30040">
    <property type="entry name" value="THIAMINE BIOSYNTHESIS LIPOPROTEIN APBE"/>
    <property type="match status" value="1"/>
</dbReference>
<dbReference type="GO" id="GO:0046872">
    <property type="term" value="F:metal ion binding"/>
    <property type="evidence" value="ECO:0007669"/>
    <property type="project" value="UniProtKB-UniRule"/>
</dbReference>
<dbReference type="PANTHER" id="PTHR30040:SF2">
    <property type="entry name" value="FAD:PROTEIN FMN TRANSFERASE"/>
    <property type="match status" value="1"/>
</dbReference>
<comment type="cofactor">
    <cofactor evidence="11">
        <name>Mg(2+)</name>
        <dbReference type="ChEBI" id="CHEBI:18420"/>
    </cofactor>
    <cofactor evidence="11">
        <name>Mn(2+)</name>
        <dbReference type="ChEBI" id="CHEBI:29035"/>
    </cofactor>
    <text evidence="11">Magnesium. Can also use manganese.</text>
</comment>
<dbReference type="Pfam" id="PF02424">
    <property type="entry name" value="ApbE"/>
    <property type="match status" value="1"/>
</dbReference>
<dbReference type="EMBL" id="QUMS01000004">
    <property type="protein sequence ID" value="REG06253.1"/>
    <property type="molecule type" value="Genomic_DNA"/>
</dbReference>
<evidence type="ECO:0000256" key="7">
    <source>
        <dbReference type="ARBA" id="ARBA00022842"/>
    </source>
</evidence>
<dbReference type="InterPro" id="IPR003374">
    <property type="entry name" value="ApbE-like_sf"/>
</dbReference>
<keyword evidence="6 10" id="KW-0274">FAD</keyword>
<dbReference type="InterPro" id="IPR024932">
    <property type="entry name" value="ApbE"/>
</dbReference>
<evidence type="ECO:0000256" key="9">
    <source>
        <dbReference type="ARBA" id="ARBA00048540"/>
    </source>
</evidence>
<name>A0A347ZQ37_9CHLR</name>
<sequence>MFTDVAQAESRIAQDTQLAMGTVMAYRIWGTNAQACLEAVFGEIARLEGLFSRFDPDSEISRINRSAGRSSEAVSFTTMQMLRQALDICAECPGYFDPTIGPLVALWNIGKGSFAVPGAAKIQRALDLVDYRDLLLDPAQGTAGLRRSGQSLDLGGIAKGFAADQVMNIFQEYDVRSAYANLGGNVAAWGGRPDGFPWQVGIQHPRSTNGLIGAVAVRNGVVVTSGDYQRFVTDPQGRRFHHLLDASSGYPAATDLLSVTVAADSGVLADAYATSLFIAGKAGARRMLREHPEIEAVLVGQGGQIYVTKGLAERFQPAEGIRVKIFD</sequence>
<evidence type="ECO:0000256" key="4">
    <source>
        <dbReference type="ARBA" id="ARBA00022679"/>
    </source>
</evidence>
<evidence type="ECO:0000256" key="3">
    <source>
        <dbReference type="ARBA" id="ARBA00022630"/>
    </source>
</evidence>
<evidence type="ECO:0000256" key="11">
    <source>
        <dbReference type="PIRSR" id="PIRSR006268-2"/>
    </source>
</evidence>
<evidence type="ECO:0000313" key="12">
    <source>
        <dbReference type="EMBL" id="REG06253.1"/>
    </source>
</evidence>
<comment type="catalytic activity">
    <reaction evidence="9 10">
        <text>L-threonyl-[protein] + FAD = FMN-L-threonyl-[protein] + AMP + H(+)</text>
        <dbReference type="Rhea" id="RHEA:36847"/>
        <dbReference type="Rhea" id="RHEA-COMP:11060"/>
        <dbReference type="Rhea" id="RHEA-COMP:11061"/>
        <dbReference type="ChEBI" id="CHEBI:15378"/>
        <dbReference type="ChEBI" id="CHEBI:30013"/>
        <dbReference type="ChEBI" id="CHEBI:57692"/>
        <dbReference type="ChEBI" id="CHEBI:74257"/>
        <dbReference type="ChEBI" id="CHEBI:456215"/>
        <dbReference type="EC" id="2.7.1.180"/>
    </reaction>
</comment>
<gene>
    <name evidence="12" type="ORF">DFR64_2685</name>
</gene>
<comment type="caution">
    <text evidence="12">The sequence shown here is derived from an EMBL/GenBank/DDBJ whole genome shotgun (WGS) entry which is preliminary data.</text>
</comment>
<feature type="binding site" evidence="11">
    <location>
        <position position="274"/>
    </location>
    <ligand>
        <name>Mg(2+)</name>
        <dbReference type="ChEBI" id="CHEBI:18420"/>
    </ligand>
</feature>
<evidence type="ECO:0000256" key="2">
    <source>
        <dbReference type="ARBA" id="ARBA00016337"/>
    </source>
</evidence>
<dbReference type="Proteomes" id="UP000256388">
    <property type="component" value="Unassembled WGS sequence"/>
</dbReference>
<organism evidence="12 13">
    <name type="scientific">Pelolinea submarina</name>
    <dbReference type="NCBI Taxonomy" id="913107"/>
    <lineage>
        <taxon>Bacteria</taxon>
        <taxon>Bacillati</taxon>
        <taxon>Chloroflexota</taxon>
        <taxon>Anaerolineae</taxon>
        <taxon>Anaerolineales</taxon>
        <taxon>Anaerolineaceae</taxon>
        <taxon>Pelolinea</taxon>
    </lineage>
</organism>
<feature type="binding site" evidence="11">
    <location>
        <position position="156"/>
    </location>
    <ligand>
        <name>Mg(2+)</name>
        <dbReference type="ChEBI" id="CHEBI:18420"/>
    </ligand>
</feature>
<accession>A0A347ZQ37</accession>
<protein>
    <recommendedName>
        <fullName evidence="2 10">FAD:protein FMN transferase</fullName>
        <ecNumber evidence="1 10">2.7.1.180</ecNumber>
    </recommendedName>
    <alternativeName>
        <fullName evidence="8 10">Flavin transferase</fullName>
    </alternativeName>
</protein>
<dbReference type="AlphaFoldDB" id="A0A347ZQ37"/>
<reference evidence="12 13" key="1">
    <citation type="submission" date="2018-08" db="EMBL/GenBank/DDBJ databases">
        <title>Genomic Encyclopedia of Type Strains, Phase IV (KMG-IV): sequencing the most valuable type-strain genomes for metagenomic binning, comparative biology and taxonomic classification.</title>
        <authorList>
            <person name="Goeker M."/>
        </authorList>
    </citation>
    <scope>NUCLEOTIDE SEQUENCE [LARGE SCALE GENOMIC DNA]</scope>
    <source>
        <strain evidence="12 13">DSM 23923</strain>
    </source>
</reference>
<keyword evidence="5 10" id="KW-0479">Metal-binding</keyword>
<keyword evidence="4 10" id="KW-0808">Transferase</keyword>
<keyword evidence="12" id="KW-0449">Lipoprotein</keyword>
<evidence type="ECO:0000256" key="8">
    <source>
        <dbReference type="ARBA" id="ARBA00031306"/>
    </source>
</evidence>
<evidence type="ECO:0000313" key="13">
    <source>
        <dbReference type="Proteomes" id="UP000256388"/>
    </source>
</evidence>
<dbReference type="RefSeq" id="WP_158674959.1">
    <property type="nucleotide sequence ID" value="NZ_AP018437.1"/>
</dbReference>
<dbReference type="SUPFAM" id="SSF143631">
    <property type="entry name" value="ApbE-like"/>
    <property type="match status" value="1"/>
</dbReference>
<dbReference type="Gene3D" id="3.10.520.10">
    <property type="entry name" value="ApbE-like domains"/>
    <property type="match status" value="1"/>
</dbReference>